<organism evidence="1 2">
    <name type="scientific">Pleomassaria siparia CBS 279.74</name>
    <dbReference type="NCBI Taxonomy" id="1314801"/>
    <lineage>
        <taxon>Eukaryota</taxon>
        <taxon>Fungi</taxon>
        <taxon>Dikarya</taxon>
        <taxon>Ascomycota</taxon>
        <taxon>Pezizomycotina</taxon>
        <taxon>Dothideomycetes</taxon>
        <taxon>Pleosporomycetidae</taxon>
        <taxon>Pleosporales</taxon>
        <taxon>Pleomassariaceae</taxon>
        <taxon>Pleomassaria</taxon>
    </lineage>
</organism>
<evidence type="ECO:0000313" key="2">
    <source>
        <dbReference type="Proteomes" id="UP000799428"/>
    </source>
</evidence>
<reference evidence="1" key="1">
    <citation type="journal article" date="2020" name="Stud. Mycol.">
        <title>101 Dothideomycetes genomes: a test case for predicting lifestyles and emergence of pathogens.</title>
        <authorList>
            <person name="Haridas S."/>
            <person name="Albert R."/>
            <person name="Binder M."/>
            <person name="Bloem J."/>
            <person name="Labutti K."/>
            <person name="Salamov A."/>
            <person name="Andreopoulos B."/>
            <person name="Baker S."/>
            <person name="Barry K."/>
            <person name="Bills G."/>
            <person name="Bluhm B."/>
            <person name="Cannon C."/>
            <person name="Castanera R."/>
            <person name="Culley D."/>
            <person name="Daum C."/>
            <person name="Ezra D."/>
            <person name="Gonzalez J."/>
            <person name="Henrissat B."/>
            <person name="Kuo A."/>
            <person name="Liang C."/>
            <person name="Lipzen A."/>
            <person name="Lutzoni F."/>
            <person name="Magnuson J."/>
            <person name="Mondo S."/>
            <person name="Nolan M."/>
            <person name="Ohm R."/>
            <person name="Pangilinan J."/>
            <person name="Park H.-J."/>
            <person name="Ramirez L."/>
            <person name="Alfaro M."/>
            <person name="Sun H."/>
            <person name="Tritt A."/>
            <person name="Yoshinaga Y."/>
            <person name="Zwiers L.-H."/>
            <person name="Turgeon B."/>
            <person name="Goodwin S."/>
            <person name="Spatafora J."/>
            <person name="Crous P."/>
            <person name="Grigoriev I."/>
        </authorList>
    </citation>
    <scope>NUCLEOTIDE SEQUENCE</scope>
    <source>
        <strain evidence="1">CBS 279.74</strain>
    </source>
</reference>
<accession>A0A6G1KBT1</accession>
<evidence type="ECO:0000313" key="1">
    <source>
        <dbReference type="EMBL" id="KAF2710359.1"/>
    </source>
</evidence>
<protein>
    <submittedName>
        <fullName evidence="1">Uncharacterized protein</fullName>
    </submittedName>
</protein>
<dbReference type="Proteomes" id="UP000799428">
    <property type="component" value="Unassembled WGS sequence"/>
</dbReference>
<dbReference type="EMBL" id="MU005769">
    <property type="protein sequence ID" value="KAF2710359.1"/>
    <property type="molecule type" value="Genomic_DNA"/>
</dbReference>
<keyword evidence="2" id="KW-1185">Reference proteome</keyword>
<name>A0A6G1KBT1_9PLEO</name>
<proteinExistence type="predicted"/>
<sequence length="195" mass="21376">MAPWDDAPAPFAADGDADDVTGSELAERFNKESGKVNAQLSAFPSALLCGRDKTGAWASNSPVGDIEFSRLAVPTLPMPPRLNVKEYAPERLASHRLPIPIAASALQLLKKPPEHAYVHGVLSINWVLAAIGRQHFITRKGDGRLVLRQLSELRTRGEEWGLQGALLGWLKGDDANVSANEEGMMLTREFFEHER</sequence>
<dbReference type="AlphaFoldDB" id="A0A6G1KBT1"/>
<dbReference type="OrthoDB" id="3927820at2759"/>
<gene>
    <name evidence="1" type="ORF">K504DRAFT_260119</name>
</gene>